<dbReference type="SUPFAM" id="SSF47413">
    <property type="entry name" value="lambda repressor-like DNA-binding domains"/>
    <property type="match status" value="1"/>
</dbReference>
<dbReference type="SUPFAM" id="SSF53822">
    <property type="entry name" value="Periplasmic binding protein-like I"/>
    <property type="match status" value="1"/>
</dbReference>
<dbReference type="SMART" id="SM00354">
    <property type="entry name" value="HTH_LACI"/>
    <property type="match status" value="1"/>
</dbReference>
<dbReference type="Proteomes" id="UP000487882">
    <property type="component" value="Unassembled WGS sequence"/>
</dbReference>
<evidence type="ECO:0000256" key="3">
    <source>
        <dbReference type="ARBA" id="ARBA00023163"/>
    </source>
</evidence>
<evidence type="ECO:0000256" key="2">
    <source>
        <dbReference type="ARBA" id="ARBA00023125"/>
    </source>
</evidence>
<keyword evidence="3" id="KW-0804">Transcription</keyword>
<evidence type="ECO:0000313" key="6">
    <source>
        <dbReference type="Proteomes" id="UP000487882"/>
    </source>
</evidence>
<organism evidence="5 6">
    <name type="scientific">Bifidobacterium canis</name>
    <dbReference type="NCBI Taxonomy" id="2610880"/>
    <lineage>
        <taxon>Bacteria</taxon>
        <taxon>Bacillati</taxon>
        <taxon>Actinomycetota</taxon>
        <taxon>Actinomycetes</taxon>
        <taxon>Bifidobacteriales</taxon>
        <taxon>Bifidobacteriaceae</taxon>
        <taxon>Bifidobacterium</taxon>
    </lineage>
</organism>
<dbReference type="PANTHER" id="PTHR30146:SF109">
    <property type="entry name" value="HTH-TYPE TRANSCRIPTIONAL REGULATOR GALS"/>
    <property type="match status" value="1"/>
</dbReference>
<dbReference type="PANTHER" id="PTHR30146">
    <property type="entry name" value="LACI-RELATED TRANSCRIPTIONAL REPRESSOR"/>
    <property type="match status" value="1"/>
</dbReference>
<name>A0A7K1J569_9BIFI</name>
<dbReference type="GO" id="GO:0000976">
    <property type="term" value="F:transcription cis-regulatory region binding"/>
    <property type="evidence" value="ECO:0007669"/>
    <property type="project" value="TreeGrafter"/>
</dbReference>
<dbReference type="GO" id="GO:0003700">
    <property type="term" value="F:DNA-binding transcription factor activity"/>
    <property type="evidence" value="ECO:0007669"/>
    <property type="project" value="TreeGrafter"/>
</dbReference>
<proteinExistence type="predicted"/>
<comment type="caution">
    <text evidence="5">The sequence shown here is derived from an EMBL/GenBank/DDBJ whole genome shotgun (WGS) entry which is preliminary data.</text>
</comment>
<dbReference type="PROSITE" id="PS00356">
    <property type="entry name" value="HTH_LACI_1"/>
    <property type="match status" value="1"/>
</dbReference>
<gene>
    <name evidence="5" type="ORF">GSD1FS_0940</name>
</gene>
<dbReference type="InterPro" id="IPR000843">
    <property type="entry name" value="HTH_LacI"/>
</dbReference>
<dbReference type="InterPro" id="IPR046335">
    <property type="entry name" value="LacI/GalR-like_sensor"/>
</dbReference>
<evidence type="ECO:0000256" key="1">
    <source>
        <dbReference type="ARBA" id="ARBA00023015"/>
    </source>
</evidence>
<feature type="domain" description="HTH lacI-type" evidence="4">
    <location>
        <begin position="8"/>
        <end position="62"/>
    </location>
</feature>
<dbReference type="PRINTS" id="PR00036">
    <property type="entry name" value="HTHLACI"/>
</dbReference>
<accession>A0A7K1J569</accession>
<keyword evidence="1" id="KW-0805">Transcription regulation</keyword>
<protein>
    <submittedName>
        <fullName evidence="5">LacI family transcriptional regulator</fullName>
    </submittedName>
</protein>
<dbReference type="InterPro" id="IPR028082">
    <property type="entry name" value="Peripla_BP_I"/>
</dbReference>
<keyword evidence="2" id="KW-0238">DNA-binding</keyword>
<dbReference type="RefSeq" id="WP_196425031.1">
    <property type="nucleotide sequence ID" value="NZ_WNLP01000003.1"/>
</dbReference>
<dbReference type="EMBL" id="WNLP01000003">
    <property type="protein sequence ID" value="MUH59605.1"/>
    <property type="molecule type" value="Genomic_DNA"/>
</dbReference>
<dbReference type="CDD" id="cd01392">
    <property type="entry name" value="HTH_LacI"/>
    <property type="match status" value="1"/>
</dbReference>
<reference evidence="5 6" key="1">
    <citation type="submission" date="2019-09" db="EMBL/GenBank/DDBJ databases">
        <title>Bifidobacterium canis sp. nov., isolated from the digestive tract of German Shepherd dog puppy.</title>
        <authorList>
            <person name="Bunesova V."/>
        </authorList>
    </citation>
    <scope>NUCLEOTIDE SEQUENCE [LARGE SCALE GENOMIC DNA]</scope>
    <source>
        <strain evidence="5 6">GSD1FS</strain>
    </source>
</reference>
<dbReference type="Pfam" id="PF13377">
    <property type="entry name" value="Peripla_BP_3"/>
    <property type="match status" value="1"/>
</dbReference>
<dbReference type="InterPro" id="IPR010982">
    <property type="entry name" value="Lambda_DNA-bd_dom_sf"/>
</dbReference>
<sequence length="342" mass="37153">MIRKKRPAVIKDVAALAGVSVATVSRYLNDSPHMSDETRQRIAEAITLLDYRPSHIARGLATSKVQSITVLSSETTLFGSAYTIQGIEVAAQRQGYVINISKLNTQWSDECKSTVDMALDQHPSGIIILQYDATAIESIHYIPDDLPCVLIGGRPDGKHAHISFDEYHAGFAMTEYLLSTGVTTVHHVSVPGKGGGDDRTKGWEAALRQHGAVIYEPTTAVWSPEKARELGRDYAHDSTVEAIFAGNDEIAMGIISGLMDEGRRVPEDVRVAGFDDNPLSSIWRPAITTYHQYFTQGGEDAVTMLIKQINASQSANAAEAVAMATQPESLCIKGDLLIRESA</sequence>
<dbReference type="Gene3D" id="3.40.50.2300">
    <property type="match status" value="2"/>
</dbReference>
<dbReference type="AlphaFoldDB" id="A0A7K1J569"/>
<evidence type="ECO:0000259" key="4">
    <source>
        <dbReference type="PROSITE" id="PS50932"/>
    </source>
</evidence>
<evidence type="ECO:0000313" key="5">
    <source>
        <dbReference type="EMBL" id="MUH59605.1"/>
    </source>
</evidence>
<dbReference type="Pfam" id="PF00356">
    <property type="entry name" value="LacI"/>
    <property type="match status" value="1"/>
</dbReference>
<dbReference type="Gene3D" id="1.10.260.40">
    <property type="entry name" value="lambda repressor-like DNA-binding domains"/>
    <property type="match status" value="1"/>
</dbReference>
<keyword evidence="6" id="KW-1185">Reference proteome</keyword>
<dbReference type="PROSITE" id="PS50932">
    <property type="entry name" value="HTH_LACI_2"/>
    <property type="match status" value="1"/>
</dbReference>